<evidence type="ECO:0000313" key="2">
    <source>
        <dbReference type="Proteomes" id="UP001569428"/>
    </source>
</evidence>
<keyword evidence="2" id="KW-1185">Reference proteome</keyword>
<accession>A0ABV4P7V9</accession>
<gene>
    <name evidence="1" type="ORF">ACCI49_24835</name>
</gene>
<feature type="non-terminal residue" evidence="1">
    <location>
        <position position="1"/>
    </location>
</feature>
<sequence length="305" mass="31857">ISFEDVSSVLAGGQGSDGDTVIAASNTMVTLKGLSNQFQLETSGINFEEVEVAEATDGWVEGSDDADWIEVIADKAFKANGIIFSGISSLDTKEGDDTVVGLAGESWSLTDTNKKVLSSLITFSNIEVVQADNSQLIGTDANSEAFTIGVSADNKIQVGVNSVAFTGINSIAAGEGSGDTDTITSTLTDDTIEDHNWTLVGTNQVNHAGIVISNAETFRGGGGTLTGDSSSDDVYTIVDDTGTINVDNMYFYNLNRIETAQNNSDKLIGTSGVDEFSFNGNGELEVHGLTFKNIETVDAGSDNGV</sequence>
<evidence type="ECO:0000313" key="1">
    <source>
        <dbReference type="EMBL" id="MFA0814097.1"/>
    </source>
</evidence>
<dbReference type="Proteomes" id="UP001569428">
    <property type="component" value="Unassembled WGS sequence"/>
</dbReference>
<comment type="caution">
    <text evidence="1">The sequence shown here is derived from an EMBL/GenBank/DDBJ whole genome shotgun (WGS) entry which is preliminary data.</text>
</comment>
<feature type="non-terminal residue" evidence="1">
    <location>
        <position position="305"/>
    </location>
</feature>
<proteinExistence type="predicted"/>
<protein>
    <submittedName>
        <fullName evidence="1">Uncharacterized protein</fullName>
    </submittedName>
</protein>
<dbReference type="RefSeq" id="WP_371841942.1">
    <property type="nucleotide sequence ID" value="NZ_JBGMEK010000250.1"/>
</dbReference>
<organism evidence="1 2">
    <name type="scientific">Microbulbifer epialgicus</name>
    <dbReference type="NCBI Taxonomy" id="393907"/>
    <lineage>
        <taxon>Bacteria</taxon>
        <taxon>Pseudomonadati</taxon>
        <taxon>Pseudomonadota</taxon>
        <taxon>Gammaproteobacteria</taxon>
        <taxon>Cellvibrionales</taxon>
        <taxon>Microbulbiferaceae</taxon>
        <taxon>Microbulbifer</taxon>
    </lineage>
</organism>
<dbReference type="EMBL" id="JBGMEK010000250">
    <property type="protein sequence ID" value="MFA0814097.1"/>
    <property type="molecule type" value="Genomic_DNA"/>
</dbReference>
<reference evidence="1 2" key="1">
    <citation type="submission" date="2024-08" db="EMBL/GenBank/DDBJ databases">
        <authorList>
            <person name="Ishaq N."/>
        </authorList>
    </citation>
    <scope>NUCLEOTIDE SEQUENCE [LARGE SCALE GENOMIC DNA]</scope>
    <source>
        <strain evidence="1 2">DSM 18651</strain>
    </source>
</reference>
<name>A0ABV4P7V9_9GAMM</name>